<dbReference type="Proteomes" id="UP001056120">
    <property type="component" value="Linkage Group LG10"/>
</dbReference>
<name>A0ACB9I5J0_9ASTR</name>
<sequence>MSEANELSSNGYRSIYKGRLQNGQDITIIQYSDTSVYARTYEECMNEASILVKFGHENVIELLGYCIDGTKAYLLYDFALNATLAGLIFDPMCYLLDWNKRYKIILSVARVLVYLHNHAPIRIIHGDVKPAKILLDESFEPKLSGFELAMPLDETDCIYVDSIHGTPGYVSAEYHMTLCLSTKEDVFSFGVLVLETVTGQRNNKFTRVANEEKFVLIEDVRANWLEGTLSNIIDPRIDVIPMLMTKFIEIGLLCVQERAAFRPTMRDVFGMLVGTSSLILPVSEMRARMINGDPSDYYIKVMPAIVHFLKYHKCNC</sequence>
<evidence type="ECO:0000313" key="2">
    <source>
        <dbReference type="Proteomes" id="UP001056120"/>
    </source>
</evidence>
<keyword evidence="2" id="KW-1185">Reference proteome</keyword>
<reference evidence="1 2" key="2">
    <citation type="journal article" date="2022" name="Mol. Ecol. Resour.">
        <title>The genomes of chicory, endive, great burdock and yacon provide insights into Asteraceae paleo-polyploidization history and plant inulin production.</title>
        <authorList>
            <person name="Fan W."/>
            <person name="Wang S."/>
            <person name="Wang H."/>
            <person name="Wang A."/>
            <person name="Jiang F."/>
            <person name="Liu H."/>
            <person name="Zhao H."/>
            <person name="Xu D."/>
            <person name="Zhang Y."/>
        </authorList>
    </citation>
    <scope>NUCLEOTIDE SEQUENCE [LARGE SCALE GENOMIC DNA]</scope>
    <source>
        <strain evidence="2">cv. Yunnan</strain>
        <tissue evidence="1">Leaves</tissue>
    </source>
</reference>
<dbReference type="EMBL" id="CM042027">
    <property type="protein sequence ID" value="KAI3803269.1"/>
    <property type="molecule type" value="Genomic_DNA"/>
</dbReference>
<organism evidence="1 2">
    <name type="scientific">Smallanthus sonchifolius</name>
    <dbReference type="NCBI Taxonomy" id="185202"/>
    <lineage>
        <taxon>Eukaryota</taxon>
        <taxon>Viridiplantae</taxon>
        <taxon>Streptophyta</taxon>
        <taxon>Embryophyta</taxon>
        <taxon>Tracheophyta</taxon>
        <taxon>Spermatophyta</taxon>
        <taxon>Magnoliopsida</taxon>
        <taxon>eudicotyledons</taxon>
        <taxon>Gunneridae</taxon>
        <taxon>Pentapetalae</taxon>
        <taxon>asterids</taxon>
        <taxon>campanulids</taxon>
        <taxon>Asterales</taxon>
        <taxon>Asteraceae</taxon>
        <taxon>Asteroideae</taxon>
        <taxon>Heliantheae alliance</taxon>
        <taxon>Millerieae</taxon>
        <taxon>Smallanthus</taxon>
    </lineage>
</organism>
<gene>
    <name evidence="1" type="ORF">L1987_31419</name>
</gene>
<evidence type="ECO:0000313" key="1">
    <source>
        <dbReference type="EMBL" id="KAI3803269.1"/>
    </source>
</evidence>
<proteinExistence type="predicted"/>
<comment type="caution">
    <text evidence="1">The sequence shown here is derived from an EMBL/GenBank/DDBJ whole genome shotgun (WGS) entry which is preliminary data.</text>
</comment>
<reference evidence="2" key="1">
    <citation type="journal article" date="2022" name="Mol. Ecol. Resour.">
        <title>The genomes of chicory, endive, great burdock and yacon provide insights into Asteraceae palaeo-polyploidization history and plant inulin production.</title>
        <authorList>
            <person name="Fan W."/>
            <person name="Wang S."/>
            <person name="Wang H."/>
            <person name="Wang A."/>
            <person name="Jiang F."/>
            <person name="Liu H."/>
            <person name="Zhao H."/>
            <person name="Xu D."/>
            <person name="Zhang Y."/>
        </authorList>
    </citation>
    <scope>NUCLEOTIDE SEQUENCE [LARGE SCALE GENOMIC DNA]</scope>
    <source>
        <strain evidence="2">cv. Yunnan</strain>
    </source>
</reference>
<protein>
    <submittedName>
        <fullName evidence="1">Uncharacterized protein</fullName>
    </submittedName>
</protein>
<accession>A0ACB9I5J0</accession>